<dbReference type="Proteomes" id="UP001314796">
    <property type="component" value="Unassembled WGS sequence"/>
</dbReference>
<evidence type="ECO:0008006" key="3">
    <source>
        <dbReference type="Google" id="ProtNLM"/>
    </source>
</evidence>
<organism evidence="1 2">
    <name type="scientific">Alkaliphilus hydrothermalis</name>
    <dbReference type="NCBI Taxonomy" id="1482730"/>
    <lineage>
        <taxon>Bacteria</taxon>
        <taxon>Bacillati</taxon>
        <taxon>Bacillota</taxon>
        <taxon>Clostridia</taxon>
        <taxon>Peptostreptococcales</taxon>
        <taxon>Natronincolaceae</taxon>
        <taxon>Alkaliphilus</taxon>
    </lineage>
</organism>
<evidence type="ECO:0000313" key="1">
    <source>
        <dbReference type="EMBL" id="MBM7616049.1"/>
    </source>
</evidence>
<protein>
    <recommendedName>
        <fullName evidence="3">SipL SPOCS domain-containing protein</fullName>
    </recommendedName>
</protein>
<keyword evidence="2" id="KW-1185">Reference proteome</keyword>
<dbReference type="EMBL" id="JAFBEE010000023">
    <property type="protein sequence ID" value="MBM7616049.1"/>
    <property type="molecule type" value="Genomic_DNA"/>
</dbReference>
<comment type="caution">
    <text evidence="1">The sequence shown here is derived from an EMBL/GenBank/DDBJ whole genome shotgun (WGS) entry which is preliminary data.</text>
</comment>
<sequence length="341" mass="39448">MNKDCYGPYVKCGRVFQPDLPNQLDQSQPPIILAEVFVDTVKVERPCVVIKFSEFINFTVVGLDSKLSIIYRLVREEEAKVYPQILQEWQFEFDSALPLEISNVASSQPTVLSYCDCLDKDDTNKLTYRIEIVEIKTNNVRNYDITNKSIIANVLYDQEERKKTFSRQKVYYNKLYYNKKTGLYDSDKDCNPFVQCGKVFNPVLPLQLSREAPPVVLAEVKVDIDRNVNKCVLVDFSAFLTSILKGENFNSLTFRLVKTCSDYTRQVLREWPFRRAFVNNSNIKEPIVYDYCDCFKSKINMSCTYTFEIVEANLSQQSYYAISQKSMTALVYCGKNQQGSC</sequence>
<evidence type="ECO:0000313" key="2">
    <source>
        <dbReference type="Proteomes" id="UP001314796"/>
    </source>
</evidence>
<dbReference type="Pfam" id="PF14879">
    <property type="entry name" value="DUF4489"/>
    <property type="match status" value="2"/>
</dbReference>
<dbReference type="InterPro" id="IPR027972">
    <property type="entry name" value="DUF4489"/>
</dbReference>
<dbReference type="RefSeq" id="WP_204403894.1">
    <property type="nucleotide sequence ID" value="NZ_JAFBEE010000023.1"/>
</dbReference>
<proteinExistence type="predicted"/>
<name>A0ABS2NSW2_9FIRM</name>
<accession>A0ABS2NSW2</accession>
<gene>
    <name evidence="1" type="ORF">JOC73_002625</name>
</gene>
<reference evidence="1 2" key="1">
    <citation type="submission" date="2021-01" db="EMBL/GenBank/DDBJ databases">
        <title>Genomic Encyclopedia of Type Strains, Phase IV (KMG-IV): sequencing the most valuable type-strain genomes for metagenomic binning, comparative biology and taxonomic classification.</title>
        <authorList>
            <person name="Goeker M."/>
        </authorList>
    </citation>
    <scope>NUCLEOTIDE SEQUENCE [LARGE SCALE GENOMIC DNA]</scope>
    <source>
        <strain evidence="1 2">DSM 25890</strain>
    </source>
</reference>